<sequence>MSDTEFDIIFRGDIVIGQQLADVKARLQQLFKADAARIEQLFSGRPVPVKRKVSAAEAEKYRAVLLKAGARVDVRPTAAQPSPGSSLTLAPVGVLLLRPSERQAVEAIAIDTGAISLRPQEGDLLDDAEKKTQPELLLDIPDFGLAPVGESLLRHSERPPVAETVVAIADWDVIVPEPTALTSQITEN</sequence>
<dbReference type="EMBL" id="PRDL01000001">
    <property type="protein sequence ID" value="MBE8716392.1"/>
    <property type="molecule type" value="Genomic_DNA"/>
</dbReference>
<organism evidence="1 2">
    <name type="scientific">Cellvibrio polysaccharolyticus</name>
    <dbReference type="NCBI Taxonomy" id="2082724"/>
    <lineage>
        <taxon>Bacteria</taxon>
        <taxon>Pseudomonadati</taxon>
        <taxon>Pseudomonadota</taxon>
        <taxon>Gammaproteobacteria</taxon>
        <taxon>Cellvibrionales</taxon>
        <taxon>Cellvibrionaceae</taxon>
        <taxon>Cellvibrio</taxon>
    </lineage>
</organism>
<proteinExistence type="predicted"/>
<reference evidence="1" key="1">
    <citation type="submission" date="2018-07" db="EMBL/GenBank/DDBJ databases">
        <title>Genome assembly of strain Ka43.</title>
        <authorList>
            <person name="Kukolya J."/>
            <person name="Nagy I."/>
            <person name="Horvath B."/>
            <person name="Toth A."/>
        </authorList>
    </citation>
    <scope>NUCLEOTIDE SEQUENCE</scope>
    <source>
        <strain evidence="1">KB43</strain>
    </source>
</reference>
<evidence type="ECO:0008006" key="3">
    <source>
        <dbReference type="Google" id="ProtNLM"/>
    </source>
</evidence>
<dbReference type="AlphaFoldDB" id="A0A928V148"/>
<evidence type="ECO:0000313" key="2">
    <source>
        <dbReference type="Proteomes" id="UP000652567"/>
    </source>
</evidence>
<comment type="caution">
    <text evidence="1">The sequence shown here is derived from an EMBL/GenBank/DDBJ whole genome shotgun (WGS) entry which is preliminary data.</text>
</comment>
<dbReference type="RefSeq" id="WP_193907433.1">
    <property type="nucleotide sequence ID" value="NZ_PRDL01000001.1"/>
</dbReference>
<evidence type="ECO:0000313" key="1">
    <source>
        <dbReference type="EMBL" id="MBE8716392.1"/>
    </source>
</evidence>
<protein>
    <recommendedName>
        <fullName evidence="3">Ribosomal protein L7/L12 C-terminal domain-containing protein</fullName>
    </recommendedName>
</protein>
<gene>
    <name evidence="1" type="ORF">C4F51_04240</name>
</gene>
<keyword evidence="2" id="KW-1185">Reference proteome</keyword>
<dbReference type="Proteomes" id="UP000652567">
    <property type="component" value="Unassembled WGS sequence"/>
</dbReference>
<accession>A0A928V148</accession>
<name>A0A928V148_9GAMM</name>